<dbReference type="AlphaFoldDB" id="A0A6P8I4K8"/>
<feature type="region of interest" description="Disordered" evidence="1">
    <location>
        <begin position="1"/>
        <end position="46"/>
    </location>
</feature>
<evidence type="ECO:0000313" key="2">
    <source>
        <dbReference type="Proteomes" id="UP000515163"/>
    </source>
</evidence>
<dbReference type="RefSeq" id="XP_031562396.1">
    <property type="nucleotide sequence ID" value="XM_031706536.1"/>
</dbReference>
<accession>A0A6P8I4K8</accession>
<gene>
    <name evidence="3" type="primary">LOC116298158</name>
</gene>
<feature type="compositionally biased region" description="Basic and acidic residues" evidence="1">
    <location>
        <begin position="25"/>
        <end position="46"/>
    </location>
</feature>
<organism evidence="2 3">
    <name type="scientific">Actinia tenebrosa</name>
    <name type="common">Australian red waratah sea anemone</name>
    <dbReference type="NCBI Taxonomy" id="6105"/>
    <lineage>
        <taxon>Eukaryota</taxon>
        <taxon>Metazoa</taxon>
        <taxon>Cnidaria</taxon>
        <taxon>Anthozoa</taxon>
        <taxon>Hexacorallia</taxon>
        <taxon>Actiniaria</taxon>
        <taxon>Actiniidae</taxon>
        <taxon>Actinia</taxon>
    </lineage>
</organism>
<evidence type="ECO:0000256" key="1">
    <source>
        <dbReference type="SAM" id="MobiDB-lite"/>
    </source>
</evidence>
<evidence type="ECO:0000313" key="3">
    <source>
        <dbReference type="RefSeq" id="XP_031562396.1"/>
    </source>
</evidence>
<dbReference type="Proteomes" id="UP000515163">
    <property type="component" value="Unplaced"/>
</dbReference>
<protein>
    <submittedName>
        <fullName evidence="3">Uncharacterized protein LOC116298158 isoform X2</fullName>
    </submittedName>
</protein>
<proteinExistence type="predicted"/>
<name>A0A6P8I4K8_ACTTE</name>
<keyword evidence="2" id="KW-1185">Reference proteome</keyword>
<reference evidence="3" key="1">
    <citation type="submission" date="2025-08" db="UniProtKB">
        <authorList>
            <consortium name="RefSeq"/>
        </authorList>
    </citation>
    <scope>IDENTIFICATION</scope>
    <source>
        <tissue evidence="3">Tentacle</tissue>
    </source>
</reference>
<sequence length="110" mass="12517">MEDSSNEDESSRPLLDTPEVAVVQPDKEKKGFDSPKEQKEERGKVPLEGELITRVHCANESPLDHYYYPDTTEFDNESLELDVDDHAESPILGSSRIPVLERVKPFLMVM</sequence>
<dbReference type="GeneID" id="116298158"/>